<feature type="region of interest" description="Disordered" evidence="1">
    <location>
        <begin position="216"/>
        <end position="293"/>
    </location>
</feature>
<gene>
    <name evidence="3" type="primary">LOC111140574</name>
</gene>
<evidence type="ECO:0000313" key="3">
    <source>
        <dbReference type="RefSeq" id="XP_022348493.1"/>
    </source>
</evidence>
<feature type="region of interest" description="Disordered" evidence="1">
    <location>
        <begin position="130"/>
        <end position="194"/>
    </location>
</feature>
<dbReference type="OrthoDB" id="9482075at2759"/>
<proteinExistence type="predicted"/>
<accession>A0A2Y9IIP7</accession>
<dbReference type="AlphaFoldDB" id="A0A2Y9IIP7"/>
<dbReference type="RefSeq" id="XP_022348493.1">
    <property type="nucleotide sequence ID" value="XM_022492785.1"/>
</dbReference>
<dbReference type="Pfam" id="PF15229">
    <property type="entry name" value="POM121"/>
    <property type="match status" value="1"/>
</dbReference>
<organism evidence="2 3">
    <name type="scientific">Enhydra lutris kenyoni</name>
    <name type="common">northern sea otter</name>
    <dbReference type="NCBI Taxonomy" id="391180"/>
    <lineage>
        <taxon>Eukaryota</taxon>
        <taxon>Metazoa</taxon>
        <taxon>Chordata</taxon>
        <taxon>Craniata</taxon>
        <taxon>Vertebrata</taxon>
        <taxon>Euteleostomi</taxon>
        <taxon>Mammalia</taxon>
        <taxon>Eutheria</taxon>
        <taxon>Laurasiatheria</taxon>
        <taxon>Carnivora</taxon>
        <taxon>Caniformia</taxon>
        <taxon>Musteloidea</taxon>
        <taxon>Mustelidae</taxon>
        <taxon>Lutrinae</taxon>
        <taxon>Enhydra</taxon>
    </lineage>
</organism>
<protein>
    <submittedName>
        <fullName evidence="3">POM121-like protein 2</fullName>
    </submittedName>
</protein>
<sequence>MGSYLSRHLGRYLRTAKAALPRPAWGHRYLRARPAHHRRGPVQSQVISVHRERWMQSRTRLPLPPHLDHPRVQRAIVPKAWRSFHGKSPLHTFPGLDLSSSRESFVRHCLWKAQNVLNVWNMVTVNITPPEGGGSSSSRPATQERPHSCAKEIRLRARSPGQRGKKRSRRSLRFEGPPAKRRKQSPGARPSAFRPVWKDGMVRAFVPRPGPLRRGVFSWHPAAGEDTQPGPDALPGHQQAPGESPGLGLRADECAPRPGPSCSLGSPWYPEPPPETQTSSPFIPLAPALPPHE</sequence>
<name>A0A2Y9IIP7_ENHLU</name>
<evidence type="ECO:0000313" key="2">
    <source>
        <dbReference type="Proteomes" id="UP000248482"/>
    </source>
</evidence>
<keyword evidence="2" id="KW-1185">Reference proteome</keyword>
<evidence type="ECO:0000256" key="1">
    <source>
        <dbReference type="SAM" id="MobiDB-lite"/>
    </source>
</evidence>
<dbReference type="Proteomes" id="UP000248482">
    <property type="component" value="Unplaced"/>
</dbReference>
<dbReference type="STRING" id="391180.A0A2Y9IIP7"/>
<dbReference type="KEGG" id="elk:111140574"/>
<dbReference type="GeneID" id="111140574"/>
<feature type="compositionally biased region" description="Basic and acidic residues" evidence="1">
    <location>
        <begin position="142"/>
        <end position="155"/>
    </location>
</feature>
<reference evidence="3" key="1">
    <citation type="submission" date="2025-08" db="UniProtKB">
        <authorList>
            <consortium name="RefSeq"/>
        </authorList>
    </citation>
    <scope>IDENTIFICATION</scope>
    <source>
        <tissue evidence="3">Blood</tissue>
    </source>
</reference>